<feature type="transmembrane region" description="Helical" evidence="1">
    <location>
        <begin position="426"/>
        <end position="449"/>
    </location>
</feature>
<dbReference type="InterPro" id="IPR036259">
    <property type="entry name" value="MFS_trans_sf"/>
</dbReference>
<keyword evidence="1" id="KW-0812">Transmembrane</keyword>
<feature type="transmembrane region" description="Helical" evidence="1">
    <location>
        <begin position="98"/>
        <end position="118"/>
    </location>
</feature>
<dbReference type="AlphaFoldDB" id="A0A9X2VPH2"/>
<dbReference type="Pfam" id="PF13347">
    <property type="entry name" value="MFS_2"/>
    <property type="match status" value="1"/>
</dbReference>
<accession>A0A9X2VPH2</accession>
<dbReference type="GO" id="GO:0015293">
    <property type="term" value="F:symporter activity"/>
    <property type="evidence" value="ECO:0007669"/>
    <property type="project" value="InterPro"/>
</dbReference>
<dbReference type="InterPro" id="IPR039672">
    <property type="entry name" value="MFS_2"/>
</dbReference>
<feature type="transmembrane region" description="Helical" evidence="1">
    <location>
        <begin position="58"/>
        <end position="77"/>
    </location>
</feature>
<proteinExistence type="predicted"/>
<reference evidence="2" key="1">
    <citation type="submission" date="2022-08" db="EMBL/GenBank/DDBJ databases">
        <authorList>
            <person name="Tistechok S."/>
            <person name="Samborskyy M."/>
            <person name="Roman I."/>
        </authorList>
    </citation>
    <scope>NUCLEOTIDE SEQUENCE</scope>
    <source>
        <strain evidence="2">DSM 103496</strain>
    </source>
</reference>
<evidence type="ECO:0000256" key="1">
    <source>
        <dbReference type="SAM" id="Phobius"/>
    </source>
</evidence>
<feature type="transmembrane region" description="Helical" evidence="1">
    <location>
        <begin position="167"/>
        <end position="185"/>
    </location>
</feature>
<dbReference type="PANTHER" id="PTHR11328">
    <property type="entry name" value="MAJOR FACILITATOR SUPERFAMILY DOMAIN-CONTAINING PROTEIN"/>
    <property type="match status" value="1"/>
</dbReference>
<dbReference type="Proteomes" id="UP001141259">
    <property type="component" value="Unassembled WGS sequence"/>
</dbReference>
<dbReference type="GO" id="GO:0008643">
    <property type="term" value="P:carbohydrate transport"/>
    <property type="evidence" value="ECO:0007669"/>
    <property type="project" value="InterPro"/>
</dbReference>
<sequence>MTGTTPVVSQRAPGTAAPVRALSRGERVSFGVGGLATGLFTTVPGLVLLYYLTDTLGVAAGLAGAVVTIPRLLDLVFNPLSGRLSDRTAGRWGPRRPWMAAGALLLPVTFVSIFWSPFTGDVAALWVGLAFALSGAAFSMFIVPWSSLPAEIGPDAATRTSMMSWRIVFLALAILLAGGLAPALVEMFGDGPSGYRSMALTFAPVMLVAMGIATFVGARRSTRASVATAAETGTLREALRAVRASRPLRSMFVVIILCEVAASVALTGGPYIADHVIGSEDALVPIFICLVAPLMLTMPLWSRAATRWGKRPALQAAAAVFALGAGLLIALLFVPDAAKLPVALFSISVMGTGFAGTSMLPPAMFADAVAYEARTVGKRRVGLLTGASNAAETIAGSIGAGVYAAVLSLTGFISSEGVQVTQSTTARLGIVLGVAAVSVLVVSGVILVLRRYEMVEADIDQLGSPSRTDTATT</sequence>
<feature type="transmembrane region" description="Helical" evidence="1">
    <location>
        <begin position="124"/>
        <end position="146"/>
    </location>
</feature>
<comment type="caution">
    <text evidence="2">The sequence shown here is derived from an EMBL/GenBank/DDBJ whole genome shotgun (WGS) entry which is preliminary data.</text>
</comment>
<dbReference type="Gene3D" id="1.20.1250.20">
    <property type="entry name" value="MFS general substrate transporter like domains"/>
    <property type="match status" value="1"/>
</dbReference>
<keyword evidence="1" id="KW-1133">Transmembrane helix</keyword>
<feature type="transmembrane region" description="Helical" evidence="1">
    <location>
        <begin position="30"/>
        <end position="52"/>
    </location>
</feature>
<protein>
    <submittedName>
        <fullName evidence="2">MFS transporter</fullName>
    </submittedName>
</protein>
<keyword evidence="1" id="KW-0472">Membrane</keyword>
<dbReference type="PANTHER" id="PTHR11328:SF24">
    <property type="entry name" value="MAJOR FACILITATOR SUPERFAMILY (MFS) PROFILE DOMAIN-CONTAINING PROTEIN"/>
    <property type="match status" value="1"/>
</dbReference>
<feature type="transmembrane region" description="Helical" evidence="1">
    <location>
        <begin position="313"/>
        <end position="334"/>
    </location>
</feature>
<feature type="transmembrane region" description="Helical" evidence="1">
    <location>
        <begin position="340"/>
        <end position="360"/>
    </location>
</feature>
<feature type="transmembrane region" description="Helical" evidence="1">
    <location>
        <begin position="283"/>
        <end position="301"/>
    </location>
</feature>
<dbReference type="SUPFAM" id="SSF103473">
    <property type="entry name" value="MFS general substrate transporter"/>
    <property type="match status" value="1"/>
</dbReference>
<name>A0A9X2VPH2_9PSEU</name>
<feature type="transmembrane region" description="Helical" evidence="1">
    <location>
        <begin position="197"/>
        <end position="218"/>
    </location>
</feature>
<dbReference type="EMBL" id="JANYMP010000013">
    <property type="protein sequence ID" value="MCS7480393.1"/>
    <property type="molecule type" value="Genomic_DNA"/>
</dbReference>
<feature type="transmembrane region" description="Helical" evidence="1">
    <location>
        <begin position="381"/>
        <end position="406"/>
    </location>
</feature>
<dbReference type="RefSeq" id="WP_259625886.1">
    <property type="nucleotide sequence ID" value="NZ_JANYMP010000013.1"/>
</dbReference>
<gene>
    <name evidence="2" type="ORF">NZH93_26360</name>
</gene>
<feature type="transmembrane region" description="Helical" evidence="1">
    <location>
        <begin position="250"/>
        <end position="271"/>
    </location>
</feature>
<evidence type="ECO:0000313" key="2">
    <source>
        <dbReference type="EMBL" id="MCS7480393.1"/>
    </source>
</evidence>
<organism evidence="2 3">
    <name type="scientific">Umezawaea endophytica</name>
    <dbReference type="NCBI Taxonomy" id="1654476"/>
    <lineage>
        <taxon>Bacteria</taxon>
        <taxon>Bacillati</taxon>
        <taxon>Actinomycetota</taxon>
        <taxon>Actinomycetes</taxon>
        <taxon>Pseudonocardiales</taxon>
        <taxon>Pseudonocardiaceae</taxon>
        <taxon>Umezawaea</taxon>
    </lineage>
</organism>
<dbReference type="GO" id="GO:0005886">
    <property type="term" value="C:plasma membrane"/>
    <property type="evidence" value="ECO:0007669"/>
    <property type="project" value="TreeGrafter"/>
</dbReference>
<keyword evidence="3" id="KW-1185">Reference proteome</keyword>
<evidence type="ECO:0000313" key="3">
    <source>
        <dbReference type="Proteomes" id="UP001141259"/>
    </source>
</evidence>